<name>A0A6I1G0D3_9BACI</name>
<dbReference type="EMBL" id="WEIO01000001">
    <property type="protein sequence ID" value="KAB7709076.1"/>
    <property type="molecule type" value="Genomic_DNA"/>
</dbReference>
<evidence type="ECO:0000313" key="2">
    <source>
        <dbReference type="Proteomes" id="UP000429595"/>
    </source>
</evidence>
<accession>A0A6I1G0D3</accession>
<reference evidence="1 2" key="1">
    <citation type="submission" date="2019-10" db="EMBL/GenBank/DDBJ databases">
        <title>Bacillus aerolatum sp. nov., isolated from bioaerosol of sport playgrounds.</title>
        <authorList>
            <person name="Chen P."/>
            <person name="Zhang G."/>
        </authorList>
    </citation>
    <scope>NUCLEOTIDE SEQUENCE [LARGE SCALE GENOMIC DNA]</scope>
    <source>
        <strain evidence="1 2">CX253</strain>
    </source>
</reference>
<dbReference type="AlphaFoldDB" id="A0A6I1G0D3"/>
<evidence type="ECO:0000313" key="1">
    <source>
        <dbReference type="EMBL" id="KAB7709076.1"/>
    </source>
</evidence>
<proteinExistence type="predicted"/>
<dbReference type="Proteomes" id="UP000429595">
    <property type="component" value="Unassembled WGS sequence"/>
</dbReference>
<protein>
    <submittedName>
        <fullName evidence="1">Uncharacterized protein</fullName>
    </submittedName>
</protein>
<gene>
    <name evidence="1" type="ORF">F9802_02845</name>
</gene>
<keyword evidence="2" id="KW-1185">Reference proteome</keyword>
<comment type="caution">
    <text evidence="1">The sequence shown here is derived from an EMBL/GenBank/DDBJ whole genome shotgun (WGS) entry which is preliminary data.</text>
</comment>
<organism evidence="1 2">
    <name type="scientific">Bacillus aerolatus</name>
    <dbReference type="NCBI Taxonomy" id="2653354"/>
    <lineage>
        <taxon>Bacteria</taxon>
        <taxon>Bacillati</taxon>
        <taxon>Bacillota</taxon>
        <taxon>Bacilli</taxon>
        <taxon>Bacillales</taxon>
        <taxon>Bacillaceae</taxon>
        <taxon>Bacillus</taxon>
    </lineage>
</organism>
<sequence>MKKKPEFGKYSYEYGFDNHGRLIRVKRVNEFTTPISHFDEEYLIYDKDIIYSLEFSNIGEINVVSKCTYDNGNIVKYERSLVGFEEDANLHFEKYHYKNNRLSELSVFQVTPSIELYDEQKYTVELNGEGKIVKLVGGSIESGIWEKTVFNFKK</sequence>
<dbReference type="RefSeq" id="WP_152149602.1">
    <property type="nucleotide sequence ID" value="NZ_WEIO01000001.1"/>
</dbReference>